<evidence type="ECO:0000256" key="1">
    <source>
        <dbReference type="SAM" id="MobiDB-lite"/>
    </source>
</evidence>
<feature type="compositionally biased region" description="Basic and acidic residues" evidence="1">
    <location>
        <begin position="145"/>
        <end position="163"/>
    </location>
</feature>
<protein>
    <submittedName>
        <fullName evidence="2">Uncharacterized protein</fullName>
    </submittedName>
</protein>
<evidence type="ECO:0000313" key="2">
    <source>
        <dbReference type="EMBL" id="KAK9142884.1"/>
    </source>
</evidence>
<dbReference type="EMBL" id="JBBNAF010000005">
    <property type="protein sequence ID" value="KAK9142884.1"/>
    <property type="molecule type" value="Genomic_DNA"/>
</dbReference>
<keyword evidence="3" id="KW-1185">Reference proteome</keyword>
<organism evidence="2 3">
    <name type="scientific">Stephania yunnanensis</name>
    <dbReference type="NCBI Taxonomy" id="152371"/>
    <lineage>
        <taxon>Eukaryota</taxon>
        <taxon>Viridiplantae</taxon>
        <taxon>Streptophyta</taxon>
        <taxon>Embryophyta</taxon>
        <taxon>Tracheophyta</taxon>
        <taxon>Spermatophyta</taxon>
        <taxon>Magnoliopsida</taxon>
        <taxon>Ranunculales</taxon>
        <taxon>Menispermaceae</taxon>
        <taxon>Menispermoideae</taxon>
        <taxon>Cissampelideae</taxon>
        <taxon>Stephania</taxon>
    </lineage>
</organism>
<comment type="caution">
    <text evidence="2">The sequence shown here is derived from an EMBL/GenBank/DDBJ whole genome shotgun (WGS) entry which is preliminary data.</text>
</comment>
<proteinExistence type="predicted"/>
<sequence length="219" mass="23601">MPSPKALSMFQYIQCVHVDPRGVHVDTVGSLLGCGDSAFAKRYRRALIFFFFFRDETDAENLCVGFARDAGGGDRGRGRRGHGITSNHVTIHDRSLALYKEGTGSSGKRKLGECIRVAAAEDVAAAEEGRRELSRPESGQTQGSREVRGKGEARRRGSLDDHCWAVSRQGSSGRRGAPAAVHQSVIGGEGGGPVKEEEVGTGGNHKFLLLKYVFLVCLV</sequence>
<accession>A0AAP0PHD4</accession>
<evidence type="ECO:0000313" key="3">
    <source>
        <dbReference type="Proteomes" id="UP001420932"/>
    </source>
</evidence>
<dbReference type="Proteomes" id="UP001420932">
    <property type="component" value="Unassembled WGS sequence"/>
</dbReference>
<dbReference type="AlphaFoldDB" id="A0AAP0PHD4"/>
<reference evidence="2 3" key="1">
    <citation type="submission" date="2024-01" db="EMBL/GenBank/DDBJ databases">
        <title>Genome assemblies of Stephania.</title>
        <authorList>
            <person name="Yang L."/>
        </authorList>
    </citation>
    <scope>NUCLEOTIDE SEQUENCE [LARGE SCALE GENOMIC DNA]</scope>
    <source>
        <strain evidence="2">YNDBR</strain>
        <tissue evidence="2">Leaf</tissue>
    </source>
</reference>
<name>A0AAP0PHD4_9MAGN</name>
<feature type="region of interest" description="Disordered" evidence="1">
    <location>
        <begin position="126"/>
        <end position="193"/>
    </location>
</feature>
<gene>
    <name evidence="2" type="ORF">Syun_012284</name>
</gene>